<dbReference type="OrthoDB" id="1953575at2"/>
<evidence type="ECO:0000256" key="1">
    <source>
        <dbReference type="SAM" id="Phobius"/>
    </source>
</evidence>
<keyword evidence="1" id="KW-1133">Transmembrane helix</keyword>
<dbReference type="Proteomes" id="UP000476820">
    <property type="component" value="Unassembled WGS sequence"/>
</dbReference>
<dbReference type="Proteomes" id="UP000473681">
    <property type="component" value="Unassembled WGS sequence"/>
</dbReference>
<protein>
    <submittedName>
        <fullName evidence="3">Uncharacterized protein</fullName>
    </submittedName>
</protein>
<keyword evidence="1" id="KW-0472">Membrane</keyword>
<dbReference type="EMBL" id="SWOV01000005">
    <property type="protein sequence ID" value="NFF86857.1"/>
    <property type="molecule type" value="Genomic_DNA"/>
</dbReference>
<comment type="caution">
    <text evidence="3">The sequence shown here is derived from an EMBL/GenBank/DDBJ whole genome shotgun (WGS) entry which is preliminary data.</text>
</comment>
<evidence type="ECO:0000313" key="4">
    <source>
        <dbReference type="EMBL" id="NFN35476.1"/>
    </source>
</evidence>
<dbReference type="AlphaFoldDB" id="A0A0C2SKK8"/>
<evidence type="ECO:0000313" key="2">
    <source>
        <dbReference type="EMBL" id="NFA43257.1"/>
    </source>
</evidence>
<gene>
    <name evidence="2" type="ORF">EXM65_11890</name>
    <name evidence="3" type="ORF">FC774_02920</name>
    <name evidence="4" type="ORF">FDB51_10160</name>
</gene>
<accession>A0A0C2SKK8</accession>
<dbReference type="EMBL" id="SGKU01000034">
    <property type="protein sequence ID" value="NFA43257.1"/>
    <property type="molecule type" value="Genomic_DNA"/>
</dbReference>
<dbReference type="EMBL" id="SWVK01000013">
    <property type="protein sequence ID" value="NFN35476.1"/>
    <property type="molecule type" value="Genomic_DNA"/>
</dbReference>
<evidence type="ECO:0000313" key="6">
    <source>
        <dbReference type="Proteomes" id="UP000473681"/>
    </source>
</evidence>
<name>A0A0C2SKK8_CLOBO</name>
<organism evidence="3 7">
    <name type="scientific">Clostridium botulinum</name>
    <dbReference type="NCBI Taxonomy" id="1491"/>
    <lineage>
        <taxon>Bacteria</taxon>
        <taxon>Bacillati</taxon>
        <taxon>Bacillota</taxon>
        <taxon>Clostridia</taxon>
        <taxon>Eubacteriales</taxon>
        <taxon>Clostridiaceae</taxon>
        <taxon>Clostridium</taxon>
    </lineage>
</organism>
<evidence type="ECO:0000313" key="7">
    <source>
        <dbReference type="Proteomes" id="UP000476820"/>
    </source>
</evidence>
<feature type="transmembrane region" description="Helical" evidence="1">
    <location>
        <begin position="42"/>
        <end position="62"/>
    </location>
</feature>
<evidence type="ECO:0000313" key="3">
    <source>
        <dbReference type="EMBL" id="NFF86857.1"/>
    </source>
</evidence>
<feature type="transmembrane region" description="Helical" evidence="1">
    <location>
        <begin position="12"/>
        <end position="36"/>
    </location>
</feature>
<proteinExistence type="predicted"/>
<reference evidence="2 5" key="1">
    <citation type="submission" date="2019-02" db="EMBL/GenBank/DDBJ databases">
        <title>Genome sequencing of Clostridium botulinum clinical isolates.</title>
        <authorList>
            <person name="Brunt J."/>
            <person name="Van Vliet A.H.M."/>
            <person name="Stringer S.C."/>
            <person name="Grant K.A."/>
            <person name="Carter A.C."/>
            <person name="Peck M.W."/>
        </authorList>
    </citation>
    <scope>NUCLEOTIDE SEQUENCE [LARGE SCALE GENOMIC DNA]</scope>
    <source>
        <strain evidence="2 5">H113700579</strain>
    </source>
</reference>
<keyword evidence="1" id="KW-0812">Transmembrane</keyword>
<reference evidence="6 7" key="2">
    <citation type="submission" date="2019-04" db="EMBL/GenBank/DDBJ databases">
        <title>Genome sequencing of Clostridium botulinum Groups I-IV and Clostridium butyricum.</title>
        <authorList>
            <person name="Brunt J."/>
            <person name="Van Vliet A.H.M."/>
            <person name="Stringer S.C."/>
            <person name="Carter A.T."/>
            <person name="Peck M.W."/>
        </authorList>
    </citation>
    <scope>NUCLEOTIDE SEQUENCE [LARGE SCALE GENOMIC DNA]</scope>
    <source>
        <strain evidence="3 7">1605</strain>
        <strain evidence="4 6">CB-K-33E</strain>
    </source>
</reference>
<dbReference type="Proteomes" id="UP000472355">
    <property type="component" value="Unassembled WGS sequence"/>
</dbReference>
<evidence type="ECO:0000313" key="5">
    <source>
        <dbReference type="Proteomes" id="UP000472355"/>
    </source>
</evidence>
<sequence length="158" mass="18623">MHKEVVIRKKAPVIAIVLLIITAMLYLYQGISILGIKNIRLVKFYNMSIVFLTLSIIFFEIMKCRISYKYSIIANKLIINKIFHNNERNLESINLADIVYLGKSNYIAKEYIVKNKGNYSCGMINKKKYCCIYKRENVYYKFSFNPSDKLIRRLNLNI</sequence>
<dbReference type="RefSeq" id="WP_012451936.1">
    <property type="nucleotide sequence ID" value="NZ_CP010520.1"/>
</dbReference>